<keyword evidence="6 7" id="KW-0472">Membrane</keyword>
<dbReference type="PANTHER" id="PTHR24221:SF248">
    <property type="entry name" value="ABC TRANSPORTER TRANSMEMBRANE REGION"/>
    <property type="match status" value="1"/>
</dbReference>
<dbReference type="InterPro" id="IPR003439">
    <property type="entry name" value="ABC_transporter-like_ATP-bd"/>
</dbReference>
<evidence type="ECO:0000256" key="6">
    <source>
        <dbReference type="ARBA" id="ARBA00023136"/>
    </source>
</evidence>
<protein>
    <submittedName>
        <fullName evidence="10">ABC exporter for hemopore HasA, ATP-binding component HasD</fullName>
    </submittedName>
</protein>
<dbReference type="InterPro" id="IPR036640">
    <property type="entry name" value="ABC1_TM_sf"/>
</dbReference>
<dbReference type="SMART" id="SM00382">
    <property type="entry name" value="AAA"/>
    <property type="match status" value="1"/>
</dbReference>
<feature type="transmembrane region" description="Helical" evidence="7">
    <location>
        <begin position="150"/>
        <end position="179"/>
    </location>
</feature>
<dbReference type="InterPro" id="IPR027417">
    <property type="entry name" value="P-loop_NTPase"/>
</dbReference>
<dbReference type="AlphaFoldDB" id="A0A3M4LR67"/>
<name>A0A3M4LR67_PSECI</name>
<dbReference type="PANTHER" id="PTHR24221">
    <property type="entry name" value="ATP-BINDING CASSETTE SUB-FAMILY B"/>
    <property type="match status" value="1"/>
</dbReference>
<dbReference type="InterPro" id="IPR039421">
    <property type="entry name" value="Type_1_exporter"/>
</dbReference>
<feature type="transmembrane region" description="Helical" evidence="7">
    <location>
        <begin position="64"/>
        <end position="84"/>
    </location>
</feature>
<sequence length="576" mass="63373">MSTTNLKPSNTGRGELAEVLLTYRGIFIHVGLFSGVIAILMLAPTIYMLQVYDRVLTSGNETTLWMLTLIVLMIYAFIGALEWIRSLLVWRLSVGFDEKLAPRVFDAAFDANLKTGKGNAARPLEDLQQLRQFITGQWLLALFDAPWSPIYILAMFYFHPALGFFALGSTLILLASGWLNERISRSHLKNAGEMMIASSRSADANLRNAEVIAGMGMLANLRRRWAVQHQSYVREQSVAYVRMATLLGFNKALRLVMQSLGLGLCAWLVLEHEMTPGMMIAGSVLMSRALSPIDQIIGASRSWTNVKEARRRLSQLLDAFPPQDKGMAFPQPTGEVIVEQLTVTSPDRAQMLLQNISFKLAPGESLVIVGPSGAGKSTLGRCLVNALEPLRGKVRLDNVPLDQWQPETLGRHLGYLPQDVQLFSGSVAENIARFDTLDEAKVIAAAQMAGVHELILQLPEGYQTQLGDNGMGLSGGQRQRVGLARALYGNPSLIILDEPNSNLDDLGEAMLAQAIFRMKQARITLVLITHKPNVARQADKMLILKAGTRVDFGPLTEVMARTQKLAMNARAAVETP</sequence>
<evidence type="ECO:0000259" key="9">
    <source>
        <dbReference type="PROSITE" id="PS50929"/>
    </source>
</evidence>
<feature type="transmembrane region" description="Helical" evidence="7">
    <location>
        <begin position="252"/>
        <end position="270"/>
    </location>
</feature>
<comment type="caution">
    <text evidence="10">The sequence shown here is derived from an EMBL/GenBank/DDBJ whole genome shotgun (WGS) entry which is preliminary data.</text>
</comment>
<evidence type="ECO:0000256" key="7">
    <source>
        <dbReference type="SAM" id="Phobius"/>
    </source>
</evidence>
<organism evidence="10 11">
    <name type="scientific">Pseudomonas cichorii</name>
    <dbReference type="NCBI Taxonomy" id="36746"/>
    <lineage>
        <taxon>Bacteria</taxon>
        <taxon>Pseudomonadati</taxon>
        <taxon>Pseudomonadota</taxon>
        <taxon>Gammaproteobacteria</taxon>
        <taxon>Pseudomonadales</taxon>
        <taxon>Pseudomonadaceae</taxon>
        <taxon>Pseudomonas</taxon>
    </lineage>
</organism>
<reference evidence="10 11" key="1">
    <citation type="submission" date="2018-08" db="EMBL/GenBank/DDBJ databases">
        <title>Recombination of ecologically and evolutionarily significant loci maintains genetic cohesion in the Pseudomonas syringae species complex.</title>
        <authorList>
            <person name="Dillon M."/>
            <person name="Thakur S."/>
            <person name="Almeida R.N.D."/>
            <person name="Weir B.S."/>
            <person name="Guttman D.S."/>
        </authorList>
    </citation>
    <scope>NUCLEOTIDE SEQUENCE [LARGE SCALE GENOMIC DNA]</scope>
    <source>
        <strain evidence="10 11">ICMP 3353</strain>
    </source>
</reference>
<feature type="domain" description="ABC transporter" evidence="8">
    <location>
        <begin position="336"/>
        <end position="571"/>
    </location>
</feature>
<accession>A0A3M4LR67</accession>
<dbReference type="PROSITE" id="PS50929">
    <property type="entry name" value="ABC_TM1F"/>
    <property type="match status" value="1"/>
</dbReference>
<dbReference type="GO" id="GO:0016887">
    <property type="term" value="F:ATP hydrolysis activity"/>
    <property type="evidence" value="ECO:0007669"/>
    <property type="project" value="InterPro"/>
</dbReference>
<dbReference type="Pfam" id="PF00005">
    <property type="entry name" value="ABC_tran"/>
    <property type="match status" value="1"/>
</dbReference>
<dbReference type="GO" id="GO:0140359">
    <property type="term" value="F:ABC-type transporter activity"/>
    <property type="evidence" value="ECO:0007669"/>
    <property type="project" value="InterPro"/>
</dbReference>
<dbReference type="OrthoDB" id="9806127at2"/>
<dbReference type="InterPro" id="IPR017871">
    <property type="entry name" value="ABC_transporter-like_CS"/>
</dbReference>
<evidence type="ECO:0000313" key="10">
    <source>
        <dbReference type="EMBL" id="RMQ43979.1"/>
    </source>
</evidence>
<dbReference type="Proteomes" id="UP000277236">
    <property type="component" value="Unassembled WGS sequence"/>
</dbReference>
<keyword evidence="2 7" id="KW-0812">Transmembrane</keyword>
<keyword evidence="5 7" id="KW-1133">Transmembrane helix</keyword>
<evidence type="ECO:0000313" key="11">
    <source>
        <dbReference type="Proteomes" id="UP000277236"/>
    </source>
</evidence>
<dbReference type="PROSITE" id="PS50893">
    <property type="entry name" value="ABC_TRANSPORTER_2"/>
    <property type="match status" value="1"/>
</dbReference>
<dbReference type="SUPFAM" id="SSF52540">
    <property type="entry name" value="P-loop containing nucleoside triphosphate hydrolases"/>
    <property type="match status" value="1"/>
</dbReference>
<dbReference type="Pfam" id="PF00664">
    <property type="entry name" value="ABC_membrane"/>
    <property type="match status" value="1"/>
</dbReference>
<dbReference type="NCBIfam" id="TIGR01842">
    <property type="entry name" value="type_I_sec_PrtD"/>
    <property type="match status" value="1"/>
</dbReference>
<dbReference type="Gene3D" id="1.20.1560.10">
    <property type="entry name" value="ABC transporter type 1, transmembrane domain"/>
    <property type="match status" value="1"/>
</dbReference>
<evidence type="ECO:0000256" key="4">
    <source>
        <dbReference type="ARBA" id="ARBA00022840"/>
    </source>
</evidence>
<dbReference type="RefSeq" id="WP_122317004.1">
    <property type="nucleotide sequence ID" value="NZ_RBRE01000062.1"/>
</dbReference>
<dbReference type="Gene3D" id="3.40.50.300">
    <property type="entry name" value="P-loop containing nucleotide triphosphate hydrolases"/>
    <property type="match status" value="1"/>
</dbReference>
<evidence type="ECO:0000256" key="1">
    <source>
        <dbReference type="ARBA" id="ARBA00004651"/>
    </source>
</evidence>
<feature type="domain" description="ABC transmembrane type-1" evidence="9">
    <location>
        <begin position="30"/>
        <end position="305"/>
    </location>
</feature>
<dbReference type="GO" id="GO:0030253">
    <property type="term" value="P:protein secretion by the type I secretion system"/>
    <property type="evidence" value="ECO:0007669"/>
    <property type="project" value="InterPro"/>
</dbReference>
<keyword evidence="4 10" id="KW-0067">ATP-binding</keyword>
<dbReference type="GO" id="GO:0034040">
    <property type="term" value="F:ATPase-coupled lipid transmembrane transporter activity"/>
    <property type="evidence" value="ECO:0007669"/>
    <property type="project" value="TreeGrafter"/>
</dbReference>
<feature type="transmembrane region" description="Helical" evidence="7">
    <location>
        <begin position="26"/>
        <end position="52"/>
    </location>
</feature>
<dbReference type="InterPro" id="IPR011527">
    <property type="entry name" value="ABC1_TM_dom"/>
</dbReference>
<dbReference type="GO" id="GO:0005524">
    <property type="term" value="F:ATP binding"/>
    <property type="evidence" value="ECO:0007669"/>
    <property type="project" value="UniProtKB-KW"/>
</dbReference>
<dbReference type="EMBL" id="RBRE01000062">
    <property type="protein sequence ID" value="RMQ43979.1"/>
    <property type="molecule type" value="Genomic_DNA"/>
</dbReference>
<evidence type="ECO:0000256" key="2">
    <source>
        <dbReference type="ARBA" id="ARBA00022692"/>
    </source>
</evidence>
<evidence type="ECO:0000259" key="8">
    <source>
        <dbReference type="PROSITE" id="PS50893"/>
    </source>
</evidence>
<evidence type="ECO:0000256" key="3">
    <source>
        <dbReference type="ARBA" id="ARBA00022741"/>
    </source>
</evidence>
<dbReference type="InterPro" id="IPR010128">
    <property type="entry name" value="ATPase_T1SS_PrtD-like"/>
</dbReference>
<dbReference type="GO" id="GO:0030256">
    <property type="term" value="C:type I protein secretion system complex"/>
    <property type="evidence" value="ECO:0007669"/>
    <property type="project" value="InterPro"/>
</dbReference>
<keyword evidence="3" id="KW-0547">Nucleotide-binding</keyword>
<comment type="subcellular location">
    <subcellularLocation>
        <location evidence="1">Cell membrane</location>
        <topology evidence="1">Multi-pass membrane protein</topology>
    </subcellularLocation>
</comment>
<proteinExistence type="predicted"/>
<dbReference type="SUPFAM" id="SSF90123">
    <property type="entry name" value="ABC transporter transmembrane region"/>
    <property type="match status" value="1"/>
</dbReference>
<evidence type="ECO:0000256" key="5">
    <source>
        <dbReference type="ARBA" id="ARBA00022989"/>
    </source>
</evidence>
<gene>
    <name evidence="10" type="ORF">ALQ04_04331</name>
</gene>
<dbReference type="InterPro" id="IPR003593">
    <property type="entry name" value="AAA+_ATPase"/>
</dbReference>
<dbReference type="PROSITE" id="PS00211">
    <property type="entry name" value="ABC_TRANSPORTER_1"/>
    <property type="match status" value="1"/>
</dbReference>
<dbReference type="GO" id="GO:0005886">
    <property type="term" value="C:plasma membrane"/>
    <property type="evidence" value="ECO:0007669"/>
    <property type="project" value="UniProtKB-SubCell"/>
</dbReference>